<dbReference type="EMBL" id="JXLN01016122">
    <property type="protein sequence ID" value="KPM10963.1"/>
    <property type="molecule type" value="Genomic_DNA"/>
</dbReference>
<dbReference type="VEuPathDB" id="VectorBase:SSCA008618"/>
<accession>A0A132AJ57</accession>
<feature type="compositionally biased region" description="Polar residues" evidence="1">
    <location>
        <begin position="10"/>
        <end position="22"/>
    </location>
</feature>
<dbReference type="AlphaFoldDB" id="A0A132AJ57"/>
<protein>
    <submittedName>
        <fullName evidence="2">Uncharacterized protein</fullName>
    </submittedName>
</protein>
<reference evidence="2 3" key="1">
    <citation type="journal article" date="2015" name="Parasit. Vectors">
        <title>Draft genome of the scabies mite.</title>
        <authorList>
            <person name="Rider S.D.Jr."/>
            <person name="Morgan M.S."/>
            <person name="Arlian L.G."/>
        </authorList>
    </citation>
    <scope>NUCLEOTIDE SEQUENCE [LARGE SCALE GENOMIC DNA]</scope>
    <source>
        <strain evidence="2">Arlian Lab</strain>
    </source>
</reference>
<sequence length="60" mass="7101">MAKKKKNESKSQPNQQFDQQFTSDREKKLNLSDACGNQKLEKKPDRNVRIDNFQILQMCE</sequence>
<proteinExistence type="predicted"/>
<gene>
    <name evidence="2" type="ORF">QR98_0095280</name>
</gene>
<evidence type="ECO:0000256" key="1">
    <source>
        <dbReference type="SAM" id="MobiDB-lite"/>
    </source>
</evidence>
<dbReference type="Proteomes" id="UP000616769">
    <property type="component" value="Unassembled WGS sequence"/>
</dbReference>
<comment type="caution">
    <text evidence="2">The sequence shown here is derived from an EMBL/GenBank/DDBJ whole genome shotgun (WGS) entry which is preliminary data.</text>
</comment>
<evidence type="ECO:0000313" key="2">
    <source>
        <dbReference type="EMBL" id="KPM10963.1"/>
    </source>
</evidence>
<organism evidence="2 3">
    <name type="scientific">Sarcoptes scabiei</name>
    <name type="common">Itch mite</name>
    <name type="synonym">Acarus scabiei</name>
    <dbReference type="NCBI Taxonomy" id="52283"/>
    <lineage>
        <taxon>Eukaryota</taxon>
        <taxon>Metazoa</taxon>
        <taxon>Ecdysozoa</taxon>
        <taxon>Arthropoda</taxon>
        <taxon>Chelicerata</taxon>
        <taxon>Arachnida</taxon>
        <taxon>Acari</taxon>
        <taxon>Acariformes</taxon>
        <taxon>Sarcoptiformes</taxon>
        <taxon>Astigmata</taxon>
        <taxon>Psoroptidia</taxon>
        <taxon>Sarcoptoidea</taxon>
        <taxon>Sarcoptidae</taxon>
        <taxon>Sarcoptinae</taxon>
        <taxon>Sarcoptes</taxon>
    </lineage>
</organism>
<feature type="region of interest" description="Disordered" evidence="1">
    <location>
        <begin position="1"/>
        <end position="40"/>
    </location>
</feature>
<name>A0A132AJ57_SARSC</name>
<evidence type="ECO:0000313" key="3">
    <source>
        <dbReference type="Proteomes" id="UP000616769"/>
    </source>
</evidence>